<reference evidence="2" key="2">
    <citation type="submission" date="2015-06" db="UniProtKB">
        <authorList>
            <consortium name="EnsemblPlants"/>
        </authorList>
    </citation>
    <scope>IDENTIFICATION</scope>
    <source>
        <strain evidence="2">DM1-3 516 R44</strain>
    </source>
</reference>
<dbReference type="ExpressionAtlas" id="M1B0P4">
    <property type="expression patterns" value="baseline and differential"/>
</dbReference>
<name>M1B0P4_SOLTU</name>
<organism evidence="2 3">
    <name type="scientific">Solanum tuberosum</name>
    <name type="common">Potato</name>
    <dbReference type="NCBI Taxonomy" id="4113"/>
    <lineage>
        <taxon>Eukaryota</taxon>
        <taxon>Viridiplantae</taxon>
        <taxon>Streptophyta</taxon>
        <taxon>Embryophyta</taxon>
        <taxon>Tracheophyta</taxon>
        <taxon>Spermatophyta</taxon>
        <taxon>Magnoliopsida</taxon>
        <taxon>eudicotyledons</taxon>
        <taxon>Gunneridae</taxon>
        <taxon>Pentapetalae</taxon>
        <taxon>asterids</taxon>
        <taxon>lamiids</taxon>
        <taxon>Solanales</taxon>
        <taxon>Solanaceae</taxon>
        <taxon>Solanoideae</taxon>
        <taxon>Solaneae</taxon>
        <taxon>Solanum</taxon>
    </lineage>
</organism>
<evidence type="ECO:0000313" key="3">
    <source>
        <dbReference type="Proteomes" id="UP000011115"/>
    </source>
</evidence>
<protein>
    <submittedName>
        <fullName evidence="2">Coiled-coil domain-containing protein</fullName>
    </submittedName>
</protein>
<feature type="compositionally biased region" description="Basic and acidic residues" evidence="1">
    <location>
        <begin position="19"/>
        <end position="28"/>
    </location>
</feature>
<keyword evidence="3" id="KW-1185">Reference proteome</keyword>
<evidence type="ECO:0000256" key="1">
    <source>
        <dbReference type="SAM" id="MobiDB-lite"/>
    </source>
</evidence>
<gene>
    <name evidence="2" type="primary">LOC102593149</name>
</gene>
<dbReference type="AlphaFoldDB" id="M1B0P4"/>
<evidence type="ECO:0000313" key="2">
    <source>
        <dbReference type="EnsemblPlants" id="PGSC0003DMT400034445"/>
    </source>
</evidence>
<feature type="compositionally biased region" description="Acidic residues" evidence="1">
    <location>
        <begin position="29"/>
        <end position="43"/>
    </location>
</feature>
<dbReference type="Proteomes" id="UP000011115">
    <property type="component" value="Unassembled WGS sequence"/>
</dbReference>
<feature type="region of interest" description="Disordered" evidence="1">
    <location>
        <begin position="1"/>
        <end position="52"/>
    </location>
</feature>
<dbReference type="Gramene" id="PGSC0003DMT400034445">
    <property type="protein sequence ID" value="PGSC0003DMT400034445"/>
    <property type="gene ID" value="PGSC0003DMG400013242"/>
</dbReference>
<dbReference type="HOGENOM" id="CLU_3091058_0_0_1"/>
<dbReference type="EnsemblPlants" id="PGSC0003DMT400034445">
    <property type="protein sequence ID" value="PGSC0003DMT400034445"/>
    <property type="gene ID" value="PGSC0003DMG400013242"/>
</dbReference>
<sequence length="52" mass="5812">MLRKKKMEVKAAKSSLGSKESKVANKESSDDESSSDDDSDENLTVDWRAKHL</sequence>
<reference evidence="3" key="1">
    <citation type="journal article" date="2011" name="Nature">
        <title>Genome sequence and analysis of the tuber crop potato.</title>
        <authorList>
            <consortium name="The Potato Genome Sequencing Consortium"/>
        </authorList>
    </citation>
    <scope>NUCLEOTIDE SEQUENCE [LARGE SCALE GENOMIC DNA]</scope>
    <source>
        <strain evidence="3">cv. DM1-3 516 R44</strain>
    </source>
</reference>
<accession>M1B0P4</accession>
<proteinExistence type="predicted"/>
<dbReference type="OrthoDB" id="77607at2759"/>